<comment type="similarity">
    <text evidence="1">Belongs to the peptidase M13 family.</text>
</comment>
<dbReference type="AlphaFoldDB" id="A0A0K8R3G7"/>
<dbReference type="InterPro" id="IPR024079">
    <property type="entry name" value="MetalloPept_cat_dom_sf"/>
</dbReference>
<proteinExistence type="evidence at transcript level"/>
<dbReference type="InterPro" id="IPR018497">
    <property type="entry name" value="Peptidase_M13_C"/>
</dbReference>
<dbReference type="GO" id="GO:0005886">
    <property type="term" value="C:plasma membrane"/>
    <property type="evidence" value="ECO:0007669"/>
    <property type="project" value="TreeGrafter"/>
</dbReference>
<name>A0A0K8R3G7_IXORI</name>
<dbReference type="GO" id="GO:0016485">
    <property type="term" value="P:protein processing"/>
    <property type="evidence" value="ECO:0007669"/>
    <property type="project" value="TreeGrafter"/>
</dbReference>
<dbReference type="InterPro" id="IPR000718">
    <property type="entry name" value="Peptidase_M13"/>
</dbReference>
<organism evidence="3">
    <name type="scientific">Ixodes ricinus</name>
    <name type="common">Common tick</name>
    <name type="synonym">Acarus ricinus</name>
    <dbReference type="NCBI Taxonomy" id="34613"/>
    <lineage>
        <taxon>Eukaryota</taxon>
        <taxon>Metazoa</taxon>
        <taxon>Ecdysozoa</taxon>
        <taxon>Arthropoda</taxon>
        <taxon>Chelicerata</taxon>
        <taxon>Arachnida</taxon>
        <taxon>Acari</taxon>
        <taxon>Parasitiformes</taxon>
        <taxon>Ixodida</taxon>
        <taxon>Ixodoidea</taxon>
        <taxon>Ixodidae</taxon>
        <taxon>Ixodinae</taxon>
        <taxon>Ixodes</taxon>
    </lineage>
</organism>
<accession>A0A0K8R3G7</accession>
<reference evidence="3" key="1">
    <citation type="submission" date="2012-12" db="EMBL/GenBank/DDBJ databases">
        <title>Identification and characterization of a phenylalanine ammonia-lyase gene family in Isatis indigotica Fort.</title>
        <authorList>
            <person name="Liu Q."/>
            <person name="Chen J."/>
            <person name="Zhou X."/>
            <person name="Di P."/>
            <person name="Xiao Y."/>
            <person name="Xuan H."/>
            <person name="Zhang L."/>
            <person name="Chen W."/>
        </authorList>
    </citation>
    <scope>NUCLEOTIDE SEQUENCE</scope>
    <source>
        <tissue evidence="3">Salivary gland</tissue>
    </source>
</reference>
<dbReference type="PANTHER" id="PTHR11733">
    <property type="entry name" value="ZINC METALLOPROTEASE FAMILY M13 NEPRILYSIN-RELATED"/>
    <property type="match status" value="1"/>
</dbReference>
<dbReference type="Gene3D" id="3.40.390.10">
    <property type="entry name" value="Collagenase (Catalytic Domain)"/>
    <property type="match status" value="1"/>
</dbReference>
<sequence length="142" mass="16010">MCGRNSNLRPIVSPINTLLLLTKKLACRCTGCGILRENIADNGGIRIAYKALQNALMRSSRSRVKLPGLDTYSAEQLFFISFGSMFCNKMTPEARTHYIRTDPHTVPRHRVNVALMNSAKFASAFSCRNDKKMNPTRKCVLW</sequence>
<protein>
    <submittedName>
        <fullName evidence="3">Putative peptidase family m13 includes neprilysin</fullName>
    </submittedName>
</protein>
<evidence type="ECO:0000259" key="2">
    <source>
        <dbReference type="Pfam" id="PF01431"/>
    </source>
</evidence>
<dbReference type="EMBL" id="GADI01008156">
    <property type="protein sequence ID" value="JAA65652.1"/>
    <property type="molecule type" value="mRNA"/>
</dbReference>
<dbReference type="SUPFAM" id="SSF55486">
    <property type="entry name" value="Metalloproteases ('zincins'), catalytic domain"/>
    <property type="match status" value="1"/>
</dbReference>
<evidence type="ECO:0000313" key="3">
    <source>
        <dbReference type="EMBL" id="JAA65652.1"/>
    </source>
</evidence>
<dbReference type="Pfam" id="PF01431">
    <property type="entry name" value="Peptidase_M13"/>
    <property type="match status" value="1"/>
</dbReference>
<dbReference type="GO" id="GO:0004222">
    <property type="term" value="F:metalloendopeptidase activity"/>
    <property type="evidence" value="ECO:0007669"/>
    <property type="project" value="InterPro"/>
</dbReference>
<feature type="domain" description="Peptidase M13 C-terminal" evidence="2">
    <location>
        <begin position="28"/>
        <end position="139"/>
    </location>
</feature>
<dbReference type="PANTHER" id="PTHR11733:SF167">
    <property type="entry name" value="FI17812P1-RELATED"/>
    <property type="match status" value="1"/>
</dbReference>
<evidence type="ECO:0000256" key="1">
    <source>
        <dbReference type="ARBA" id="ARBA00007357"/>
    </source>
</evidence>
<dbReference type="PROSITE" id="PS51885">
    <property type="entry name" value="NEPRILYSIN"/>
    <property type="match status" value="1"/>
</dbReference>